<dbReference type="GeneID" id="30024848"/>
<feature type="active site" description="Proton acceptor" evidence="1">
    <location>
        <position position="176"/>
    </location>
</feature>
<dbReference type="GO" id="GO:0070007">
    <property type="term" value="F:glutamic-type endopeptidase activity"/>
    <property type="evidence" value="ECO:0007669"/>
    <property type="project" value="InterPro"/>
</dbReference>
<feature type="signal peptide" evidence="2">
    <location>
        <begin position="1"/>
        <end position="15"/>
    </location>
</feature>
<dbReference type="RefSeq" id="XP_018700623.1">
    <property type="nucleotide sequence ID" value="XM_018852159.1"/>
</dbReference>
<dbReference type="AlphaFoldDB" id="A0A167M335"/>
<dbReference type="InterPro" id="IPR013320">
    <property type="entry name" value="ConA-like_dom_sf"/>
</dbReference>
<dbReference type="InterPro" id="IPR038656">
    <property type="entry name" value="Peptidase_G1_sf"/>
</dbReference>
<dbReference type="PANTHER" id="PTHR37536">
    <property type="entry name" value="PUTATIVE (AFU_ORTHOLOGUE AFUA_3G02970)-RELATED"/>
    <property type="match status" value="1"/>
</dbReference>
<evidence type="ECO:0000313" key="3">
    <source>
        <dbReference type="EMBL" id="OAA53854.1"/>
    </source>
</evidence>
<organism evidence="3 4">
    <name type="scientific">Cordyceps fumosorosea (strain ARSEF 2679)</name>
    <name type="common">Isaria fumosorosea</name>
    <dbReference type="NCBI Taxonomy" id="1081104"/>
    <lineage>
        <taxon>Eukaryota</taxon>
        <taxon>Fungi</taxon>
        <taxon>Dikarya</taxon>
        <taxon>Ascomycota</taxon>
        <taxon>Pezizomycotina</taxon>
        <taxon>Sordariomycetes</taxon>
        <taxon>Hypocreomycetidae</taxon>
        <taxon>Hypocreales</taxon>
        <taxon>Cordycipitaceae</taxon>
        <taxon>Cordyceps</taxon>
    </lineage>
</organism>
<dbReference type="CDD" id="cd13426">
    <property type="entry name" value="Peptidase_G1"/>
    <property type="match status" value="1"/>
</dbReference>
<dbReference type="GO" id="GO:0006508">
    <property type="term" value="P:proteolysis"/>
    <property type="evidence" value="ECO:0007669"/>
    <property type="project" value="InterPro"/>
</dbReference>
<reference evidence="3 4" key="1">
    <citation type="journal article" date="2016" name="Genome Biol. Evol.">
        <title>Divergent and convergent evolution of fungal pathogenicity.</title>
        <authorList>
            <person name="Shang Y."/>
            <person name="Xiao G."/>
            <person name="Zheng P."/>
            <person name="Cen K."/>
            <person name="Zhan S."/>
            <person name="Wang C."/>
        </authorList>
    </citation>
    <scope>NUCLEOTIDE SEQUENCE [LARGE SCALE GENOMIC DNA]</scope>
    <source>
        <strain evidence="3 4">ARSEF 2679</strain>
    </source>
</reference>
<dbReference type="GO" id="GO:0030246">
    <property type="term" value="F:carbohydrate binding"/>
    <property type="evidence" value="ECO:0007669"/>
    <property type="project" value="UniProtKB-KW"/>
</dbReference>
<dbReference type="Gene3D" id="2.60.120.700">
    <property type="entry name" value="Peptidase G1"/>
    <property type="match status" value="1"/>
</dbReference>
<dbReference type="InterPro" id="IPR000250">
    <property type="entry name" value="Peptidase_G1"/>
</dbReference>
<dbReference type="OrthoDB" id="2862635at2759"/>
<proteinExistence type="predicted"/>
<feature type="chain" id="PRO_5012972369" evidence="2">
    <location>
        <begin position="16"/>
        <end position="248"/>
    </location>
</feature>
<dbReference type="SUPFAM" id="SSF49899">
    <property type="entry name" value="Concanavalin A-like lectins/glucanases"/>
    <property type="match status" value="1"/>
</dbReference>
<dbReference type="STRING" id="1081104.A0A167M335"/>
<keyword evidence="4" id="KW-1185">Reference proteome</keyword>
<comment type="caution">
    <text evidence="3">The sequence shown here is derived from an EMBL/GenBank/DDBJ whole genome shotgun (WGS) entry which is preliminary data.</text>
</comment>
<dbReference type="EMBL" id="AZHB01000032">
    <property type="protein sequence ID" value="OAA53854.1"/>
    <property type="molecule type" value="Genomic_DNA"/>
</dbReference>
<gene>
    <name evidence="3" type="ORF">ISF_08556</name>
</gene>
<accession>A0A167M335</accession>
<sequence length="248" mass="27461">MIFAAVLSSLAVATASSVAEAATRSVERRTKYKPGWCGQATPGSGFNYVEATWKMPESFPTDAQKQNQPIYNYQWVGIDGALSQCQALLQAGTYYRLKDNVGTYGFWYEFYPNGSWLLDSPAVSPGDDIYVNVKATSKTTGTVYMENRTTKQNFTQDLTAPDGYELCQSNVEWIQENAIGKVTTLAPFSTFSFENAYATDESGHSYNMNGSESWIVQFDNPNGNGYTRLCHPSDMTDTSVTINYDGPK</sequence>
<dbReference type="Proteomes" id="UP000076744">
    <property type="component" value="Unassembled WGS sequence"/>
</dbReference>
<dbReference type="Pfam" id="PF01828">
    <property type="entry name" value="Peptidase_A4"/>
    <property type="match status" value="1"/>
</dbReference>
<protein>
    <submittedName>
        <fullName evidence="3">Concanavalin A-like lectin/glucanase</fullName>
    </submittedName>
</protein>
<evidence type="ECO:0000313" key="4">
    <source>
        <dbReference type="Proteomes" id="UP000076744"/>
    </source>
</evidence>
<evidence type="ECO:0000256" key="2">
    <source>
        <dbReference type="SAM" id="SignalP"/>
    </source>
</evidence>
<keyword evidence="3" id="KW-0430">Lectin</keyword>
<name>A0A167M335_CORFA</name>
<keyword evidence="2" id="KW-0732">Signal</keyword>
<evidence type="ECO:0000256" key="1">
    <source>
        <dbReference type="PIRSR" id="PIRSR600250-50"/>
    </source>
</evidence>
<dbReference type="PANTHER" id="PTHR37536:SF1">
    <property type="entry name" value="ASPERGILLOPEPSIN, PUTAITVE (AFU_ORTHOLOGUE AFUA_7G01200)"/>
    <property type="match status" value="1"/>
</dbReference>
<dbReference type="PRINTS" id="PR00977">
    <property type="entry name" value="SCYTLDPTASE"/>
</dbReference>